<dbReference type="EMBL" id="BAMD01000014">
    <property type="protein sequence ID" value="GAF02830.1"/>
    <property type="molecule type" value="Genomic_DNA"/>
</dbReference>
<sequence>MKAIEKKVAIIFTATLLLSLLVVRLLPEGDCFDGFSDWEMNTHSISMDECFDMDGVSLGFTIGREITMNL</sequence>
<dbReference type="AlphaFoldDB" id="W7XWT4"/>
<evidence type="ECO:0000313" key="2">
    <source>
        <dbReference type="Proteomes" id="UP000019402"/>
    </source>
</evidence>
<dbReference type="RefSeq" id="WP_027473522.1">
    <property type="nucleotide sequence ID" value="NZ_BAMD01000014.1"/>
</dbReference>
<accession>W7XWT4</accession>
<gene>
    <name evidence="1" type="ORF">JCM21142_41475</name>
</gene>
<comment type="caution">
    <text evidence="1">The sequence shown here is derived from an EMBL/GenBank/DDBJ whole genome shotgun (WGS) entry which is preliminary data.</text>
</comment>
<dbReference type="Proteomes" id="UP000019402">
    <property type="component" value="Unassembled WGS sequence"/>
</dbReference>
<evidence type="ECO:0000313" key="1">
    <source>
        <dbReference type="EMBL" id="GAF02830.1"/>
    </source>
</evidence>
<keyword evidence="2" id="KW-1185">Reference proteome</keyword>
<name>W7XWT4_9BACT</name>
<reference evidence="1 2" key="1">
    <citation type="journal article" date="2014" name="Genome Announc.">
        <title>Draft Genome Sequence of Cytophaga fermentans JCM 21142T, a Facultative Anaerobe Isolated from Marine Mud.</title>
        <authorList>
            <person name="Starns D."/>
            <person name="Oshima K."/>
            <person name="Suda W."/>
            <person name="Iino T."/>
            <person name="Yuki M."/>
            <person name="Inoue J."/>
            <person name="Kitamura K."/>
            <person name="Iida T."/>
            <person name="Darby A."/>
            <person name="Hattori M."/>
            <person name="Ohkuma M."/>
        </authorList>
    </citation>
    <scope>NUCLEOTIDE SEQUENCE [LARGE SCALE GENOMIC DNA]</scope>
    <source>
        <strain evidence="1 2">JCM 21142</strain>
    </source>
</reference>
<protein>
    <submittedName>
        <fullName evidence="1">Uncharacterized protein</fullName>
    </submittedName>
</protein>
<organism evidence="1 2">
    <name type="scientific">Saccharicrinis fermentans DSM 9555 = JCM 21142</name>
    <dbReference type="NCBI Taxonomy" id="869213"/>
    <lineage>
        <taxon>Bacteria</taxon>
        <taxon>Pseudomonadati</taxon>
        <taxon>Bacteroidota</taxon>
        <taxon>Bacteroidia</taxon>
        <taxon>Marinilabiliales</taxon>
        <taxon>Marinilabiliaceae</taxon>
        <taxon>Saccharicrinis</taxon>
    </lineage>
</organism>
<proteinExistence type="predicted"/>